<dbReference type="InterPro" id="IPR023614">
    <property type="entry name" value="Porin_dom_sf"/>
</dbReference>
<dbReference type="Pfam" id="PF07396">
    <property type="entry name" value="Porin_O_P"/>
    <property type="match status" value="1"/>
</dbReference>
<dbReference type="InterPro" id="IPR010870">
    <property type="entry name" value="Porin_O/P"/>
</dbReference>
<dbReference type="Proteomes" id="UP000324479">
    <property type="component" value="Unassembled WGS sequence"/>
</dbReference>
<dbReference type="Gene3D" id="2.40.160.10">
    <property type="entry name" value="Porin"/>
    <property type="match status" value="1"/>
</dbReference>
<gene>
    <name evidence="2" type="ORF">FYK55_07995</name>
</gene>
<feature type="signal peptide" evidence="1">
    <location>
        <begin position="1"/>
        <end position="27"/>
    </location>
</feature>
<evidence type="ECO:0000313" key="3">
    <source>
        <dbReference type="Proteomes" id="UP000324479"/>
    </source>
</evidence>
<comment type="caution">
    <text evidence="2">The sequence shown here is derived from an EMBL/GenBank/DDBJ whole genome shotgun (WGS) entry which is preliminary data.</text>
</comment>
<evidence type="ECO:0000256" key="1">
    <source>
        <dbReference type="SAM" id="SignalP"/>
    </source>
</evidence>
<evidence type="ECO:0000313" key="2">
    <source>
        <dbReference type="EMBL" id="KAA5544283.1"/>
    </source>
</evidence>
<dbReference type="AlphaFoldDB" id="A0A5M6DA61"/>
<protein>
    <submittedName>
        <fullName evidence="2">ATPase</fullName>
    </submittedName>
</protein>
<keyword evidence="3" id="KW-1185">Reference proteome</keyword>
<accession>A0A5M6DA61</accession>
<organism evidence="2 3">
    <name type="scientific">Roseiconus nitratireducens</name>
    <dbReference type="NCBI Taxonomy" id="2605748"/>
    <lineage>
        <taxon>Bacteria</taxon>
        <taxon>Pseudomonadati</taxon>
        <taxon>Planctomycetota</taxon>
        <taxon>Planctomycetia</taxon>
        <taxon>Pirellulales</taxon>
        <taxon>Pirellulaceae</taxon>
        <taxon>Roseiconus</taxon>
    </lineage>
</organism>
<feature type="chain" id="PRO_5024299503" evidence="1">
    <location>
        <begin position="28"/>
        <end position="526"/>
    </location>
</feature>
<dbReference type="EMBL" id="VWOX01000004">
    <property type="protein sequence ID" value="KAA5544283.1"/>
    <property type="molecule type" value="Genomic_DNA"/>
</dbReference>
<proteinExistence type="predicted"/>
<sequence length="526" mass="58735">MRPSLSARCRRTTVALALSFVSGLASAQADDGLGLLSHNDALLPTYQTAMLQNDVIDQADTGLIETDGDGDDTRSSFPAGTVPIGEYEELLERVGELETSWKDYQDELKSDADAKKKKPAYKLNGRIHLDNWNFLDSDPGVNELETGDPNDDPEDRWDFRRIRLTWTGTVPQNMLYRIQLDFNNPSSAEMKDVYLGFNNLPHNQTLLIGNQKRPIGLDHLNSSRHNVFAERPLAVEAFNEDARRLGVCMYGYNDAESVHWRYGAFLLENISTDGRYRGDYDEAGLYGRLSGSPWYDEISGGRGYWHWGLSGSVNTTDGDGTIDNDQNQNEARFRTRPLARSDSRWWNTNRILGSEGYQELGLESMLNIGALQITGEYINTWVQRDPAGGFNGSNLHFQGGYLFASYFLTGEYIPLNRTSGTIDRVKPFENFFVVDRCRGGTGKGWGALCVALRGDYLDLSDSDIRGGRGYGITAGLNWYWTAYSKIQCNYVVGEIENGGQGLDDVPLAAGIGGDFSILGFRYMIDF</sequence>
<keyword evidence="1" id="KW-0732">Signal</keyword>
<name>A0A5M6DA61_9BACT</name>
<reference evidence="2 3" key="1">
    <citation type="submission" date="2019-08" db="EMBL/GenBank/DDBJ databases">
        <authorList>
            <person name="Dhanesh K."/>
            <person name="Kumar G."/>
            <person name="Sasikala C."/>
            <person name="Venkata Ramana C."/>
        </authorList>
    </citation>
    <scope>NUCLEOTIDE SEQUENCE [LARGE SCALE GENOMIC DNA]</scope>
    <source>
        <strain evidence="2 3">JC645</strain>
    </source>
</reference>